<evidence type="ECO:0000313" key="3">
    <source>
        <dbReference type="EMBL" id="PRD45786.1"/>
    </source>
</evidence>
<organism evidence="3 4">
    <name type="scientific">Phyllobacterium phragmitis</name>
    <dbReference type="NCBI Taxonomy" id="2670329"/>
    <lineage>
        <taxon>Bacteria</taxon>
        <taxon>Pseudomonadati</taxon>
        <taxon>Pseudomonadota</taxon>
        <taxon>Alphaproteobacteria</taxon>
        <taxon>Hyphomicrobiales</taxon>
        <taxon>Phyllobacteriaceae</taxon>
        <taxon>Phyllobacterium</taxon>
    </lineage>
</organism>
<feature type="region of interest" description="Disordered" evidence="1">
    <location>
        <begin position="29"/>
        <end position="61"/>
    </location>
</feature>
<evidence type="ECO:0000256" key="1">
    <source>
        <dbReference type="SAM" id="MobiDB-lite"/>
    </source>
</evidence>
<protein>
    <recommendedName>
        <fullName evidence="5">DUF5330 domain-containing protein</fullName>
    </recommendedName>
</protein>
<evidence type="ECO:0000256" key="2">
    <source>
        <dbReference type="SAM" id="SignalP"/>
    </source>
</evidence>
<dbReference type="EMBL" id="PVBR01000001">
    <property type="protein sequence ID" value="PRD45786.1"/>
    <property type="molecule type" value="Genomic_DNA"/>
</dbReference>
<evidence type="ECO:0000313" key="4">
    <source>
        <dbReference type="Proteomes" id="UP000239434"/>
    </source>
</evidence>
<sequence length="174" mass="18324">MRFLIKTAFWLTLAFLVLPHTPLGNLSGDLNGGKNDQEAGSPLASNPAMAHDSAQSEDPEKAGPLETFFAAQKTLADFSSFCTRNASVCETGKAVFSSLGVQAEDGARIAYEYLGARFGKEPTAAAVSSTIEDLQAKMPAMPKSADGISIPIPAPRQSADKTDAVHTGTVKHQN</sequence>
<feature type="signal peptide" evidence="2">
    <location>
        <begin position="1"/>
        <end position="19"/>
    </location>
</feature>
<proteinExistence type="predicted"/>
<keyword evidence="4" id="KW-1185">Reference proteome</keyword>
<dbReference type="Proteomes" id="UP000239434">
    <property type="component" value="Unassembled WGS sequence"/>
</dbReference>
<feature type="chain" id="PRO_5015752326" description="DUF5330 domain-containing protein" evidence="2">
    <location>
        <begin position="20"/>
        <end position="174"/>
    </location>
</feature>
<dbReference type="Pfam" id="PF17264">
    <property type="entry name" value="DUF5330"/>
    <property type="match status" value="1"/>
</dbReference>
<keyword evidence="2" id="KW-0732">Signal</keyword>
<dbReference type="InterPro" id="IPR035220">
    <property type="entry name" value="DUF5330"/>
</dbReference>
<feature type="region of interest" description="Disordered" evidence="1">
    <location>
        <begin position="152"/>
        <end position="174"/>
    </location>
</feature>
<accession>A0A2S9IZ29</accession>
<comment type="caution">
    <text evidence="3">The sequence shown here is derived from an EMBL/GenBank/DDBJ whole genome shotgun (WGS) entry which is preliminary data.</text>
</comment>
<evidence type="ECO:0008006" key="5">
    <source>
        <dbReference type="Google" id="ProtNLM"/>
    </source>
</evidence>
<reference evidence="3 4" key="1">
    <citation type="submission" date="2018-02" db="EMBL/GenBank/DDBJ databases">
        <title>The draft genome of Phyllobacterium sp. 1N-3.</title>
        <authorList>
            <person name="Liu L."/>
            <person name="Li L."/>
            <person name="Zhang X."/>
            <person name="Wang T."/>
            <person name="Liang L."/>
        </authorList>
    </citation>
    <scope>NUCLEOTIDE SEQUENCE [LARGE SCALE GENOMIC DNA]</scope>
    <source>
        <strain evidence="3 4">1N-3</strain>
    </source>
</reference>
<dbReference type="AlphaFoldDB" id="A0A2S9IZ29"/>
<name>A0A2S9IZ29_9HYPH</name>
<dbReference type="RefSeq" id="WP_105740084.1">
    <property type="nucleotide sequence ID" value="NZ_PVBR01000001.1"/>
</dbReference>
<gene>
    <name evidence="3" type="ORF">C5748_01130</name>
</gene>